<feature type="binding site" evidence="6">
    <location>
        <position position="98"/>
    </location>
    <ligand>
        <name>S-adenosyl-L-methionine</name>
        <dbReference type="ChEBI" id="CHEBI:59789"/>
    </ligand>
</feature>
<dbReference type="Gene3D" id="3.40.50.150">
    <property type="entry name" value="Vaccinia Virus protein VP39"/>
    <property type="match status" value="1"/>
</dbReference>
<dbReference type="Gene3D" id="1.10.150.170">
    <property type="entry name" value="Putative methyltransferase TM0872, insert domain"/>
    <property type="match status" value="1"/>
</dbReference>
<accession>A0A1G1ZH21</accession>
<evidence type="ECO:0000256" key="6">
    <source>
        <dbReference type="HAMAP-Rule" id="MF_01007"/>
    </source>
</evidence>
<evidence type="ECO:0000256" key="5">
    <source>
        <dbReference type="ARBA" id="ARBA00022691"/>
    </source>
</evidence>
<dbReference type="HAMAP" id="MF_01007">
    <property type="entry name" value="16SrRNA_methyltr_H"/>
    <property type="match status" value="1"/>
</dbReference>
<dbReference type="PANTHER" id="PTHR11265:SF0">
    <property type="entry name" value="12S RRNA N4-METHYLCYTIDINE METHYLTRANSFERASE"/>
    <property type="match status" value="1"/>
</dbReference>
<dbReference type="Pfam" id="PF01795">
    <property type="entry name" value="Methyltransf_5"/>
    <property type="match status" value="1"/>
</dbReference>
<dbReference type="EC" id="2.1.1.199" evidence="6"/>
<proteinExistence type="inferred from homology"/>
<keyword evidence="3 6" id="KW-0489">Methyltransferase</keyword>
<dbReference type="InterPro" id="IPR002903">
    <property type="entry name" value="RsmH"/>
</dbReference>
<dbReference type="Proteomes" id="UP000177960">
    <property type="component" value="Unassembled WGS sequence"/>
</dbReference>
<dbReference type="GO" id="GO:0070475">
    <property type="term" value="P:rRNA base methylation"/>
    <property type="evidence" value="ECO:0007669"/>
    <property type="project" value="UniProtKB-UniRule"/>
</dbReference>
<name>A0A1G1ZH21_9BACT</name>
<comment type="subcellular location">
    <subcellularLocation>
        <location evidence="6">Cytoplasm</location>
    </subcellularLocation>
</comment>
<evidence type="ECO:0000256" key="1">
    <source>
        <dbReference type="ARBA" id="ARBA00010396"/>
    </source>
</evidence>
<dbReference type="STRING" id="1798404.A3B92_02155"/>
<feature type="binding site" evidence="6">
    <location>
        <position position="105"/>
    </location>
    <ligand>
        <name>S-adenosyl-L-methionine</name>
        <dbReference type="ChEBI" id="CHEBI:59789"/>
    </ligand>
</feature>
<dbReference type="GO" id="GO:0071424">
    <property type="term" value="F:rRNA (cytosine-N4-)-methyltransferase activity"/>
    <property type="evidence" value="ECO:0007669"/>
    <property type="project" value="UniProtKB-UniRule"/>
</dbReference>
<organism evidence="7 8">
    <name type="scientific">Candidatus Harrisonbacteria bacterium RIFCSPHIGHO2_02_FULL_42_16</name>
    <dbReference type="NCBI Taxonomy" id="1798404"/>
    <lineage>
        <taxon>Bacteria</taxon>
        <taxon>Candidatus Harrisoniibacteriota</taxon>
    </lineage>
</organism>
<dbReference type="InterPro" id="IPR029063">
    <property type="entry name" value="SAM-dependent_MTases_sf"/>
</dbReference>
<dbReference type="PIRSF" id="PIRSF004486">
    <property type="entry name" value="MraW"/>
    <property type="match status" value="1"/>
</dbReference>
<evidence type="ECO:0000256" key="2">
    <source>
        <dbReference type="ARBA" id="ARBA00022552"/>
    </source>
</evidence>
<keyword evidence="5 6" id="KW-0949">S-adenosyl-L-methionine</keyword>
<feature type="binding site" evidence="6">
    <location>
        <position position="77"/>
    </location>
    <ligand>
        <name>S-adenosyl-L-methionine</name>
        <dbReference type="ChEBI" id="CHEBI:59789"/>
    </ligand>
</feature>
<evidence type="ECO:0000256" key="4">
    <source>
        <dbReference type="ARBA" id="ARBA00022679"/>
    </source>
</evidence>
<dbReference type="AlphaFoldDB" id="A0A1G1ZH21"/>
<keyword evidence="4 6" id="KW-0808">Transferase</keyword>
<sequence>MNHIPVLLKEAIALLAPKTGEFFIDGTFGDGGHARAILEKIGSHGKLLAVDWDEKAIVNCKLQIAEFGNLICAQSNYADLSKILKSKKLDKADGLLLDLGFSSKQIENSGRGFSFRKDEPLIMTYNNSSESLQELLNRISTLELEGIIREFGEERYAGRIAEAIIKQKRGIKTSKELAEIIANVVPKSYEHSRIHPATRTFQALRIYLNKELENLTQILNHLEDILNPGGRIAIISFHSLEDRIVKMSFKDLAKKGRISILTKKPVIASEEELLGNPRSRSAKLRAAIINKF</sequence>
<feature type="binding site" evidence="6">
    <location>
        <position position="51"/>
    </location>
    <ligand>
        <name>S-adenosyl-L-methionine</name>
        <dbReference type="ChEBI" id="CHEBI:59789"/>
    </ligand>
</feature>
<evidence type="ECO:0000313" key="7">
    <source>
        <dbReference type="EMBL" id="OGY63719.1"/>
    </source>
</evidence>
<feature type="binding site" evidence="6">
    <location>
        <begin position="31"/>
        <end position="33"/>
    </location>
    <ligand>
        <name>S-adenosyl-L-methionine</name>
        <dbReference type="ChEBI" id="CHEBI:59789"/>
    </ligand>
</feature>
<dbReference type="NCBIfam" id="TIGR00006">
    <property type="entry name" value="16S rRNA (cytosine(1402)-N(4))-methyltransferase RsmH"/>
    <property type="match status" value="1"/>
</dbReference>
<comment type="catalytic activity">
    <reaction evidence="6">
        <text>cytidine(1402) in 16S rRNA + S-adenosyl-L-methionine = N(4)-methylcytidine(1402) in 16S rRNA + S-adenosyl-L-homocysteine + H(+)</text>
        <dbReference type="Rhea" id="RHEA:42928"/>
        <dbReference type="Rhea" id="RHEA-COMP:10286"/>
        <dbReference type="Rhea" id="RHEA-COMP:10287"/>
        <dbReference type="ChEBI" id="CHEBI:15378"/>
        <dbReference type="ChEBI" id="CHEBI:57856"/>
        <dbReference type="ChEBI" id="CHEBI:59789"/>
        <dbReference type="ChEBI" id="CHEBI:74506"/>
        <dbReference type="ChEBI" id="CHEBI:82748"/>
        <dbReference type="EC" id="2.1.1.199"/>
    </reaction>
</comment>
<reference evidence="7 8" key="1">
    <citation type="journal article" date="2016" name="Nat. Commun.">
        <title>Thousands of microbial genomes shed light on interconnected biogeochemical processes in an aquifer system.</title>
        <authorList>
            <person name="Anantharaman K."/>
            <person name="Brown C.T."/>
            <person name="Hug L.A."/>
            <person name="Sharon I."/>
            <person name="Castelle C.J."/>
            <person name="Probst A.J."/>
            <person name="Thomas B.C."/>
            <person name="Singh A."/>
            <person name="Wilkins M.J."/>
            <person name="Karaoz U."/>
            <person name="Brodie E.L."/>
            <person name="Williams K.H."/>
            <person name="Hubbard S.S."/>
            <person name="Banfield J.F."/>
        </authorList>
    </citation>
    <scope>NUCLEOTIDE SEQUENCE [LARGE SCALE GENOMIC DNA]</scope>
</reference>
<dbReference type="InterPro" id="IPR023397">
    <property type="entry name" value="SAM-dep_MeTrfase_MraW_recog"/>
</dbReference>
<comment type="caution">
    <text evidence="7">The sequence shown here is derived from an EMBL/GenBank/DDBJ whole genome shotgun (WGS) entry which is preliminary data.</text>
</comment>
<keyword evidence="6" id="KW-0963">Cytoplasm</keyword>
<keyword evidence="2 6" id="KW-0698">rRNA processing</keyword>
<evidence type="ECO:0000313" key="8">
    <source>
        <dbReference type="Proteomes" id="UP000177960"/>
    </source>
</evidence>
<dbReference type="GO" id="GO:0005737">
    <property type="term" value="C:cytoplasm"/>
    <property type="evidence" value="ECO:0007669"/>
    <property type="project" value="UniProtKB-SubCell"/>
</dbReference>
<dbReference type="SUPFAM" id="SSF53335">
    <property type="entry name" value="S-adenosyl-L-methionine-dependent methyltransferases"/>
    <property type="match status" value="1"/>
</dbReference>
<comment type="similarity">
    <text evidence="1 6">Belongs to the methyltransferase superfamily. RsmH family.</text>
</comment>
<gene>
    <name evidence="6" type="primary">rsmH</name>
    <name evidence="7" type="ORF">A3B92_02155</name>
</gene>
<comment type="function">
    <text evidence="6">Specifically methylates the N4 position of cytidine in position 1402 (C1402) of 16S rRNA.</text>
</comment>
<dbReference type="SUPFAM" id="SSF81799">
    <property type="entry name" value="Putative methyltransferase TM0872, insert domain"/>
    <property type="match status" value="1"/>
</dbReference>
<evidence type="ECO:0000256" key="3">
    <source>
        <dbReference type="ARBA" id="ARBA00022603"/>
    </source>
</evidence>
<dbReference type="PANTHER" id="PTHR11265">
    <property type="entry name" value="S-ADENOSYL-METHYLTRANSFERASE MRAW"/>
    <property type="match status" value="1"/>
</dbReference>
<dbReference type="EMBL" id="MHJG01000018">
    <property type="protein sequence ID" value="OGY63719.1"/>
    <property type="molecule type" value="Genomic_DNA"/>
</dbReference>
<protein>
    <recommendedName>
        <fullName evidence="6">Ribosomal RNA small subunit methyltransferase H</fullName>
        <ecNumber evidence="6">2.1.1.199</ecNumber>
    </recommendedName>
    <alternativeName>
        <fullName evidence="6">16S rRNA m(4)C1402 methyltransferase</fullName>
    </alternativeName>
    <alternativeName>
        <fullName evidence="6">rRNA (cytosine-N(4)-)-methyltransferase RsmH</fullName>
    </alternativeName>
</protein>